<reference evidence="2 3" key="1">
    <citation type="submission" date="2021-12" db="EMBL/GenBank/DDBJ databases">
        <title>Discovery of the Pendulisporaceae a myxobacterial family with distinct sporulation behavior and unique specialized metabolism.</title>
        <authorList>
            <person name="Garcia R."/>
            <person name="Popoff A."/>
            <person name="Bader C.D."/>
            <person name="Loehr J."/>
            <person name="Walesch S."/>
            <person name="Walt C."/>
            <person name="Boldt J."/>
            <person name="Bunk B."/>
            <person name="Haeckl F.J.F.P.J."/>
            <person name="Gunesch A.P."/>
            <person name="Birkelbach J."/>
            <person name="Nuebel U."/>
            <person name="Pietschmann T."/>
            <person name="Bach T."/>
            <person name="Mueller R."/>
        </authorList>
    </citation>
    <scope>NUCLEOTIDE SEQUENCE [LARGE SCALE GENOMIC DNA]</scope>
    <source>
        <strain evidence="2 3">MSr12523</strain>
    </source>
</reference>
<gene>
    <name evidence="2" type="ORF">LZC95_46825</name>
</gene>
<dbReference type="Proteomes" id="UP001379533">
    <property type="component" value="Chromosome"/>
</dbReference>
<feature type="region of interest" description="Disordered" evidence="1">
    <location>
        <begin position="85"/>
        <end position="125"/>
    </location>
</feature>
<feature type="region of interest" description="Disordered" evidence="1">
    <location>
        <begin position="1"/>
        <end position="35"/>
    </location>
</feature>
<evidence type="ECO:0008006" key="4">
    <source>
        <dbReference type="Google" id="ProtNLM"/>
    </source>
</evidence>
<organism evidence="2 3">
    <name type="scientific">Pendulispora brunnea</name>
    <dbReference type="NCBI Taxonomy" id="2905690"/>
    <lineage>
        <taxon>Bacteria</taxon>
        <taxon>Pseudomonadati</taxon>
        <taxon>Myxococcota</taxon>
        <taxon>Myxococcia</taxon>
        <taxon>Myxococcales</taxon>
        <taxon>Sorangiineae</taxon>
        <taxon>Pendulisporaceae</taxon>
        <taxon>Pendulispora</taxon>
    </lineage>
</organism>
<evidence type="ECO:0000313" key="3">
    <source>
        <dbReference type="Proteomes" id="UP001379533"/>
    </source>
</evidence>
<keyword evidence="3" id="KW-1185">Reference proteome</keyword>
<feature type="compositionally biased region" description="Basic and acidic residues" evidence="1">
    <location>
        <begin position="8"/>
        <end position="22"/>
    </location>
</feature>
<accession>A0ABZ2K5J0</accession>
<protein>
    <recommendedName>
        <fullName evidence="4">1,4-alpha-glucan branching enzyme</fullName>
    </recommendedName>
</protein>
<evidence type="ECO:0000256" key="1">
    <source>
        <dbReference type="SAM" id="MobiDB-lite"/>
    </source>
</evidence>
<name>A0ABZ2K5J0_9BACT</name>
<feature type="compositionally biased region" description="Basic residues" evidence="1">
    <location>
        <begin position="112"/>
        <end position="125"/>
    </location>
</feature>
<dbReference type="RefSeq" id="WP_394844558.1">
    <property type="nucleotide sequence ID" value="NZ_CP089982.1"/>
</dbReference>
<sequence length="125" mass="14061">MAQAVATTDHERIRRWAEERGGHPARVKRTSRGKGDTGILRIDFPGFSGEGTLEEISWKQFFDTFEKKELAFLYQDRTATGKPSRFAKLIDRASAPESAPSRRKSASTSPRKPVKRKVSRGAAKR</sequence>
<feature type="compositionally biased region" description="Basic residues" evidence="1">
    <location>
        <begin position="23"/>
        <end position="32"/>
    </location>
</feature>
<proteinExistence type="predicted"/>
<evidence type="ECO:0000313" key="2">
    <source>
        <dbReference type="EMBL" id="WXA93956.1"/>
    </source>
</evidence>
<dbReference type="EMBL" id="CP089982">
    <property type="protein sequence ID" value="WXA93956.1"/>
    <property type="molecule type" value="Genomic_DNA"/>
</dbReference>